<dbReference type="SUPFAM" id="SSF51445">
    <property type="entry name" value="(Trans)glycosidases"/>
    <property type="match status" value="1"/>
</dbReference>
<feature type="chain" id="PRO_5011686467" description="beta-N-acetylhexosaminidase" evidence="7">
    <location>
        <begin position="23"/>
        <end position="640"/>
    </location>
</feature>
<evidence type="ECO:0000256" key="2">
    <source>
        <dbReference type="ARBA" id="ARBA00006285"/>
    </source>
</evidence>
<evidence type="ECO:0000256" key="4">
    <source>
        <dbReference type="ARBA" id="ARBA00022801"/>
    </source>
</evidence>
<dbReference type="GO" id="GO:0005975">
    <property type="term" value="P:carbohydrate metabolic process"/>
    <property type="evidence" value="ECO:0007669"/>
    <property type="project" value="InterPro"/>
</dbReference>
<organism evidence="10 11">
    <name type="scientific">Actinokineospora terrae</name>
    <dbReference type="NCBI Taxonomy" id="155974"/>
    <lineage>
        <taxon>Bacteria</taxon>
        <taxon>Bacillati</taxon>
        <taxon>Actinomycetota</taxon>
        <taxon>Actinomycetes</taxon>
        <taxon>Pseudonocardiales</taxon>
        <taxon>Pseudonocardiaceae</taxon>
        <taxon>Actinokineospora</taxon>
    </lineage>
</organism>
<evidence type="ECO:0000256" key="3">
    <source>
        <dbReference type="ARBA" id="ARBA00012663"/>
    </source>
</evidence>
<dbReference type="EC" id="3.2.1.52" evidence="3"/>
<dbReference type="InterPro" id="IPR029018">
    <property type="entry name" value="Hex-like_dom2"/>
</dbReference>
<evidence type="ECO:0000259" key="8">
    <source>
        <dbReference type="Pfam" id="PF00728"/>
    </source>
</evidence>
<name>A0A1H9XKJ2_9PSEU</name>
<sequence>MRRTWRTVVVAAVALVAMPAAAAPAMPVASVEPGVQRLLPRPVEAVATGRAPFALGEGSHIVARGAARQVGDYLGDLLRPATGYRLPVTARSPRRGDIVLDLGPGKAPEGHAAEGYRLVTDERSATISADTPAGLFLGVQTFRQLLPAWAESRTRVSAVWQAQAARISDYPRFAYRGVMLDVARSYLTVAEIKRYIDTAVLFKVNTLHLHLTDDQAWRIAVTTPGDNPSGLDYDALTRVGSLGGADVYGNGNPLGTGPAIRGYYTQRDYAEVVAHAKARFVTVVPEIDGPGHTNAALASIPRLNPDGVAKPMNTTADVGYSTLDANSPVTYEFLRTVFSQLAALTPGPYLHIGGDEALVTGHDNYLTYLRQLLPEVARLGKLPMGWNEYAAVDLPPGAVIQFWRGSTLADVLKQVSRGAKVVMSPAGTTYIDQKYDPSSPIGLSWACRNACDFDRYYDWQPVRDGLTESDVIGVTAPLWSETVRGLAQAQWLSYPRLVSIAEVGWTPQAGRNLPDFTARLSSLGSRLTIAGVNFRPSPAVPWTTDITAPTQHTRTLRGEVARFTAPSATTPLATLTYGDGTTADVPVTPTTPAGPLAAPGLWKVTTPDHRYPHLGTYKATLTITTPTGVATTHFTIHAHH</sequence>
<dbReference type="InterPro" id="IPR035986">
    <property type="entry name" value="PKD_dom_sf"/>
</dbReference>
<dbReference type="Pfam" id="PF02838">
    <property type="entry name" value="Glyco_hydro_20b"/>
    <property type="match status" value="1"/>
</dbReference>
<evidence type="ECO:0000259" key="9">
    <source>
        <dbReference type="Pfam" id="PF02838"/>
    </source>
</evidence>
<dbReference type="SUPFAM" id="SSF55545">
    <property type="entry name" value="beta-N-acetylhexosaminidase-like domain"/>
    <property type="match status" value="1"/>
</dbReference>
<dbReference type="Gene3D" id="3.20.20.80">
    <property type="entry name" value="Glycosidases"/>
    <property type="match status" value="1"/>
</dbReference>
<dbReference type="InterPro" id="IPR013783">
    <property type="entry name" value="Ig-like_fold"/>
</dbReference>
<feature type="domain" description="Glycoside hydrolase family 20 catalytic" evidence="8">
    <location>
        <begin position="367"/>
        <end position="507"/>
    </location>
</feature>
<evidence type="ECO:0000313" key="10">
    <source>
        <dbReference type="EMBL" id="SES46634.1"/>
    </source>
</evidence>
<protein>
    <recommendedName>
        <fullName evidence="3">beta-N-acetylhexosaminidase</fullName>
        <ecNumber evidence="3">3.2.1.52</ecNumber>
    </recommendedName>
</protein>
<comment type="catalytic activity">
    <reaction evidence="1">
        <text>Hydrolysis of terminal non-reducing N-acetyl-D-hexosamine residues in N-acetyl-beta-D-hexosaminides.</text>
        <dbReference type="EC" id="3.2.1.52"/>
    </reaction>
</comment>
<feature type="domain" description="Glycoside hydrolase family 20 catalytic" evidence="8">
    <location>
        <begin position="173"/>
        <end position="357"/>
    </location>
</feature>
<evidence type="ECO:0000313" key="11">
    <source>
        <dbReference type="Proteomes" id="UP000199051"/>
    </source>
</evidence>
<evidence type="ECO:0000256" key="7">
    <source>
        <dbReference type="SAM" id="SignalP"/>
    </source>
</evidence>
<dbReference type="EMBL" id="FOGI01000016">
    <property type="protein sequence ID" value="SES46634.1"/>
    <property type="molecule type" value="Genomic_DNA"/>
</dbReference>
<evidence type="ECO:0000256" key="1">
    <source>
        <dbReference type="ARBA" id="ARBA00001231"/>
    </source>
</evidence>
<feature type="domain" description="Beta-hexosaminidase bacterial type N-terminal" evidence="9">
    <location>
        <begin position="37"/>
        <end position="170"/>
    </location>
</feature>
<keyword evidence="11" id="KW-1185">Reference proteome</keyword>
<evidence type="ECO:0000256" key="6">
    <source>
        <dbReference type="PIRSR" id="PIRSR625705-1"/>
    </source>
</evidence>
<dbReference type="GO" id="GO:0016020">
    <property type="term" value="C:membrane"/>
    <property type="evidence" value="ECO:0007669"/>
    <property type="project" value="TreeGrafter"/>
</dbReference>
<dbReference type="InterPro" id="IPR017853">
    <property type="entry name" value="GH"/>
</dbReference>
<dbReference type="PANTHER" id="PTHR22600:SF57">
    <property type="entry name" value="BETA-N-ACETYLHEXOSAMINIDASE"/>
    <property type="match status" value="1"/>
</dbReference>
<dbReference type="InterPro" id="IPR015883">
    <property type="entry name" value="Glyco_hydro_20_cat"/>
</dbReference>
<dbReference type="PANTHER" id="PTHR22600">
    <property type="entry name" value="BETA-HEXOSAMINIDASE"/>
    <property type="match status" value="1"/>
</dbReference>
<dbReference type="PRINTS" id="PR00738">
    <property type="entry name" value="GLHYDRLASE20"/>
</dbReference>
<dbReference type="GO" id="GO:0030203">
    <property type="term" value="P:glycosaminoglycan metabolic process"/>
    <property type="evidence" value="ECO:0007669"/>
    <property type="project" value="TreeGrafter"/>
</dbReference>
<dbReference type="SUPFAM" id="SSF49299">
    <property type="entry name" value="PKD domain"/>
    <property type="match status" value="1"/>
</dbReference>
<dbReference type="AlphaFoldDB" id="A0A1H9XKJ2"/>
<feature type="active site" description="Proton donor" evidence="6">
    <location>
        <position position="356"/>
    </location>
</feature>
<proteinExistence type="inferred from homology"/>
<dbReference type="Proteomes" id="UP000199051">
    <property type="component" value="Unassembled WGS sequence"/>
</dbReference>
<dbReference type="RefSeq" id="WP_092786070.1">
    <property type="nucleotide sequence ID" value="NZ_FOGI01000016.1"/>
</dbReference>
<evidence type="ECO:0000256" key="5">
    <source>
        <dbReference type="ARBA" id="ARBA00023295"/>
    </source>
</evidence>
<gene>
    <name evidence="10" type="ORF">SAMN04487818_11673</name>
</gene>
<feature type="signal peptide" evidence="7">
    <location>
        <begin position="1"/>
        <end position="22"/>
    </location>
</feature>
<dbReference type="InterPro" id="IPR015882">
    <property type="entry name" value="HEX_bac_N"/>
</dbReference>
<accession>A0A1H9XKJ2</accession>
<dbReference type="Gene3D" id="2.60.40.10">
    <property type="entry name" value="Immunoglobulins"/>
    <property type="match status" value="1"/>
</dbReference>
<keyword evidence="7" id="KW-0732">Signal</keyword>
<dbReference type="CDD" id="cd06568">
    <property type="entry name" value="GH20_SpHex_like"/>
    <property type="match status" value="1"/>
</dbReference>
<dbReference type="InterPro" id="IPR025705">
    <property type="entry name" value="Beta_hexosaminidase_sua/sub"/>
</dbReference>
<dbReference type="Gene3D" id="3.30.379.10">
    <property type="entry name" value="Chitobiase/beta-hexosaminidase domain 2-like"/>
    <property type="match status" value="1"/>
</dbReference>
<dbReference type="STRING" id="155974.SAMN04487818_11673"/>
<dbReference type="GO" id="GO:0004563">
    <property type="term" value="F:beta-N-acetylhexosaminidase activity"/>
    <property type="evidence" value="ECO:0007669"/>
    <property type="project" value="UniProtKB-EC"/>
</dbReference>
<keyword evidence="5" id="KW-0326">Glycosidase</keyword>
<dbReference type="Pfam" id="PF00728">
    <property type="entry name" value="Glyco_hydro_20"/>
    <property type="match status" value="2"/>
</dbReference>
<keyword evidence="4" id="KW-0378">Hydrolase</keyword>
<comment type="similarity">
    <text evidence="2">Belongs to the glycosyl hydrolase 20 family.</text>
</comment>
<reference evidence="11" key="1">
    <citation type="submission" date="2016-10" db="EMBL/GenBank/DDBJ databases">
        <authorList>
            <person name="Varghese N."/>
            <person name="Submissions S."/>
        </authorList>
    </citation>
    <scope>NUCLEOTIDE SEQUENCE [LARGE SCALE GENOMIC DNA]</scope>
    <source>
        <strain evidence="11">DSM 44260</strain>
    </source>
</reference>